<name>A0AAE9CJX0_9CAUD</name>
<dbReference type="EMBL" id="OL604152">
    <property type="protein sequence ID" value="UJQ43993.1"/>
    <property type="molecule type" value="Genomic_DNA"/>
</dbReference>
<organism evidence="1 2">
    <name type="scientific">Klebsiella phage vB_KpnS-Carvaje</name>
    <dbReference type="NCBI Taxonomy" id="2900314"/>
    <lineage>
        <taxon>Viruses</taxon>
        <taxon>Duplodnaviria</taxon>
        <taxon>Heunggongvirae</taxon>
        <taxon>Uroviricota</taxon>
        <taxon>Caudoviricetes</taxon>
        <taxon>Carvajevirus</taxon>
        <taxon>Carvajevirus carvaje</taxon>
    </lineage>
</organism>
<evidence type="ECO:0000313" key="1">
    <source>
        <dbReference type="EMBL" id="UJQ43993.1"/>
    </source>
</evidence>
<sequence>MKGFPGVYYNTTGFSAGVHVNQKKCHLGVFKTPERASVSVRLFKYWLRKGFKPDEIPRSCVTPMNREPDYKPVENYKISTIIKNNGEYKLDTIDLLNLARELQSLRIYKYGRTKALRF</sequence>
<dbReference type="Proteomes" id="UP000829649">
    <property type="component" value="Segment"/>
</dbReference>
<reference evidence="1" key="1">
    <citation type="submission" date="2021-11" db="EMBL/GenBank/DDBJ databases">
        <authorList>
            <person name="Sousa J."/>
            <person name="Sillankorva S."/>
            <person name="Faustino A."/>
            <person name="Carvalho C."/>
        </authorList>
    </citation>
    <scope>NUCLEOTIDE SEQUENCE</scope>
</reference>
<evidence type="ECO:0000313" key="2">
    <source>
        <dbReference type="Proteomes" id="UP000829649"/>
    </source>
</evidence>
<gene>
    <name evidence="1" type="ORF">vBKpnSCarvaje_0029</name>
</gene>
<proteinExistence type="predicted"/>
<protein>
    <submittedName>
        <fullName evidence="1">Uncharacterized protein</fullName>
    </submittedName>
</protein>
<accession>A0AAE9CJX0</accession>
<keyword evidence="2" id="KW-1185">Reference proteome</keyword>
<reference evidence="1" key="2">
    <citation type="journal article" date="2022" name="Curr. Genet.">
        <title>Suggestion for a new bacteriophage genus for the Klebsiella pneumoniae phage vB_KpnS-Carvaje.</title>
        <authorList>
            <person name="Sousa J.C."/>
            <person name="Sillankorva S."/>
            <person name="Faustino A."/>
            <person name="Carvalho C.M."/>
        </authorList>
    </citation>
    <scope>NUCLEOTIDE SEQUENCE</scope>
</reference>